<accession>A0A8E2AXX4</accession>
<reference evidence="3 4" key="1">
    <citation type="submission" date="2016-07" db="EMBL/GenBank/DDBJ databases">
        <title>Draft genome of the white-rot fungus Obba rivulosa 3A-2.</title>
        <authorList>
            <consortium name="DOE Joint Genome Institute"/>
            <person name="Miettinen O."/>
            <person name="Riley R."/>
            <person name="Acob R."/>
            <person name="Barry K."/>
            <person name="Cullen D."/>
            <person name="De Vries R."/>
            <person name="Hainaut M."/>
            <person name="Hatakka A."/>
            <person name="Henrissat B."/>
            <person name="Hilden K."/>
            <person name="Kuo R."/>
            <person name="Labutti K."/>
            <person name="Lipzen A."/>
            <person name="Makela M.R."/>
            <person name="Sandor L."/>
            <person name="Spatafora J.W."/>
            <person name="Grigoriev I.V."/>
            <person name="Hibbett D.S."/>
        </authorList>
    </citation>
    <scope>NUCLEOTIDE SEQUENCE [LARGE SCALE GENOMIC DNA]</scope>
    <source>
        <strain evidence="3 4">3A-2</strain>
    </source>
</reference>
<feature type="compositionally biased region" description="Basic and acidic residues" evidence="1">
    <location>
        <begin position="31"/>
        <end position="41"/>
    </location>
</feature>
<sequence length="416" mass="46308">MVSCIRILAAWLPIRTQSAPAATQDSAIATKDPEPATKDPEPATEDLEPATEDLKPATEDLEPATEDPEPEGPLPEYEIANHLAHPHRALQMEDILHYVFEEVLLSVPYWDKFNGARENKATLARAARACKAFTKPALSVLWRDIENLVPLFRILSCVHTQDGTRQDQYFIRGPIDPTEWGRFQMYAQWPRKVACLSHFEKLHPSVFAGLSRYNNDKPLLSGLHTLSWRLKHPYNIVPIFALVPPSLCSLNITFATSNTTSETQQERRSSLDLLLRGLHARTSHLELLEIDGHADTTMLIAIGKLDSLRRVSMTGFGTPPVLQTQGILALAAMSNLTELNLPIEMEESRTAPELAVPVEFAQLQKLSVQGAPAHLSDFLARITSPQLTALNLRLTSCRRTSECQDLITFQGGRGYG</sequence>
<dbReference type="AlphaFoldDB" id="A0A8E2AXX4"/>
<evidence type="ECO:0000313" key="4">
    <source>
        <dbReference type="Proteomes" id="UP000250043"/>
    </source>
</evidence>
<proteinExistence type="predicted"/>
<evidence type="ECO:0000256" key="2">
    <source>
        <dbReference type="SAM" id="SignalP"/>
    </source>
</evidence>
<feature type="compositionally biased region" description="Polar residues" evidence="1">
    <location>
        <begin position="18"/>
        <end position="27"/>
    </location>
</feature>
<evidence type="ECO:0000313" key="3">
    <source>
        <dbReference type="EMBL" id="OCH92348.1"/>
    </source>
</evidence>
<keyword evidence="2" id="KW-0732">Signal</keyword>
<dbReference type="OrthoDB" id="3222238at2759"/>
<organism evidence="3 4">
    <name type="scientific">Obba rivulosa</name>
    <dbReference type="NCBI Taxonomy" id="1052685"/>
    <lineage>
        <taxon>Eukaryota</taxon>
        <taxon>Fungi</taxon>
        <taxon>Dikarya</taxon>
        <taxon>Basidiomycota</taxon>
        <taxon>Agaricomycotina</taxon>
        <taxon>Agaricomycetes</taxon>
        <taxon>Polyporales</taxon>
        <taxon>Gelatoporiaceae</taxon>
        <taxon>Obba</taxon>
    </lineage>
</organism>
<evidence type="ECO:0008006" key="5">
    <source>
        <dbReference type="Google" id="ProtNLM"/>
    </source>
</evidence>
<dbReference type="EMBL" id="KV722370">
    <property type="protein sequence ID" value="OCH92348.1"/>
    <property type="molecule type" value="Genomic_DNA"/>
</dbReference>
<evidence type="ECO:0000256" key="1">
    <source>
        <dbReference type="SAM" id="MobiDB-lite"/>
    </source>
</evidence>
<protein>
    <recommendedName>
        <fullName evidence="5">F-box domain-containing protein</fullName>
    </recommendedName>
</protein>
<keyword evidence="4" id="KW-1185">Reference proteome</keyword>
<feature type="compositionally biased region" description="Acidic residues" evidence="1">
    <location>
        <begin position="59"/>
        <end position="70"/>
    </location>
</feature>
<feature type="region of interest" description="Disordered" evidence="1">
    <location>
        <begin position="18"/>
        <end position="74"/>
    </location>
</feature>
<dbReference type="Proteomes" id="UP000250043">
    <property type="component" value="Unassembled WGS sequence"/>
</dbReference>
<feature type="compositionally biased region" description="Acidic residues" evidence="1">
    <location>
        <begin position="42"/>
        <end position="51"/>
    </location>
</feature>
<feature type="signal peptide" evidence="2">
    <location>
        <begin position="1"/>
        <end position="18"/>
    </location>
</feature>
<gene>
    <name evidence="3" type="ORF">OBBRIDRAFT_455629</name>
</gene>
<feature type="chain" id="PRO_5034257127" description="F-box domain-containing protein" evidence="2">
    <location>
        <begin position="19"/>
        <end position="416"/>
    </location>
</feature>
<name>A0A8E2AXX4_9APHY</name>